<proteinExistence type="predicted"/>
<name>A0ABD2BRP3_VESSQ</name>
<evidence type="ECO:0000313" key="1">
    <source>
        <dbReference type="EMBL" id="KAL2735269.1"/>
    </source>
</evidence>
<dbReference type="AlphaFoldDB" id="A0ABD2BRP3"/>
<keyword evidence="2" id="KW-1185">Reference proteome</keyword>
<dbReference type="EMBL" id="JAUDFV010000064">
    <property type="protein sequence ID" value="KAL2735269.1"/>
    <property type="molecule type" value="Genomic_DNA"/>
</dbReference>
<gene>
    <name evidence="1" type="ORF">V1478_002909</name>
</gene>
<reference evidence="1 2" key="1">
    <citation type="journal article" date="2024" name="Ann. Entomol. Soc. Am.">
        <title>Genomic analyses of the southern and eastern yellowjacket wasps (Hymenoptera: Vespidae) reveal evolutionary signatures of social life.</title>
        <authorList>
            <person name="Catto M.A."/>
            <person name="Caine P.B."/>
            <person name="Orr S.E."/>
            <person name="Hunt B.G."/>
            <person name="Goodisman M.A.D."/>
        </authorList>
    </citation>
    <scope>NUCLEOTIDE SEQUENCE [LARGE SCALE GENOMIC DNA]</scope>
    <source>
        <strain evidence="1">233</strain>
        <tissue evidence="1">Head and thorax</tissue>
    </source>
</reference>
<organism evidence="1 2">
    <name type="scientific">Vespula squamosa</name>
    <name type="common">Southern yellow jacket</name>
    <name type="synonym">Wasp</name>
    <dbReference type="NCBI Taxonomy" id="30214"/>
    <lineage>
        <taxon>Eukaryota</taxon>
        <taxon>Metazoa</taxon>
        <taxon>Ecdysozoa</taxon>
        <taxon>Arthropoda</taxon>
        <taxon>Hexapoda</taxon>
        <taxon>Insecta</taxon>
        <taxon>Pterygota</taxon>
        <taxon>Neoptera</taxon>
        <taxon>Endopterygota</taxon>
        <taxon>Hymenoptera</taxon>
        <taxon>Apocrita</taxon>
        <taxon>Aculeata</taxon>
        <taxon>Vespoidea</taxon>
        <taxon>Vespidae</taxon>
        <taxon>Vespinae</taxon>
        <taxon>Vespula</taxon>
    </lineage>
</organism>
<evidence type="ECO:0000313" key="2">
    <source>
        <dbReference type="Proteomes" id="UP001607302"/>
    </source>
</evidence>
<comment type="caution">
    <text evidence="1">The sequence shown here is derived from an EMBL/GenBank/DDBJ whole genome shotgun (WGS) entry which is preliminary data.</text>
</comment>
<accession>A0ABD2BRP3</accession>
<protein>
    <submittedName>
        <fullName evidence="1">Uncharacterized protein</fullName>
    </submittedName>
</protein>
<dbReference type="Proteomes" id="UP001607302">
    <property type="component" value="Unassembled WGS sequence"/>
</dbReference>
<sequence>MITITVIIRNVFVDACMKDILSELRCWLVGVQRKTDPVIVRVNQWFSFVDVTSSQEPHAQNLNLK</sequence>